<accession>A0A9D4H637</accession>
<dbReference type="InterPro" id="IPR000719">
    <property type="entry name" value="Prot_kinase_dom"/>
</dbReference>
<proteinExistence type="inferred from homology"/>
<keyword evidence="14" id="KW-1185">Reference proteome</keyword>
<evidence type="ECO:0000256" key="7">
    <source>
        <dbReference type="ARBA" id="ARBA00022840"/>
    </source>
</evidence>
<comment type="catalytic activity">
    <reaction evidence="9">
        <text>L-seryl-[protein] + ATP = O-phospho-L-seryl-[protein] + ADP + H(+)</text>
        <dbReference type="Rhea" id="RHEA:17989"/>
        <dbReference type="Rhea" id="RHEA-COMP:9863"/>
        <dbReference type="Rhea" id="RHEA-COMP:11604"/>
        <dbReference type="ChEBI" id="CHEBI:15378"/>
        <dbReference type="ChEBI" id="CHEBI:29999"/>
        <dbReference type="ChEBI" id="CHEBI:30616"/>
        <dbReference type="ChEBI" id="CHEBI:83421"/>
        <dbReference type="ChEBI" id="CHEBI:456216"/>
        <dbReference type="EC" id="2.7.11.1"/>
    </reaction>
</comment>
<dbReference type="EC" id="2.7.11.1" evidence="2"/>
<dbReference type="PROSITE" id="PS00107">
    <property type="entry name" value="PROTEIN_KINASE_ATP"/>
    <property type="match status" value="1"/>
</dbReference>
<evidence type="ECO:0000313" key="14">
    <source>
        <dbReference type="Proteomes" id="UP000828390"/>
    </source>
</evidence>
<evidence type="ECO:0000259" key="12">
    <source>
        <dbReference type="PROSITE" id="PS50011"/>
    </source>
</evidence>
<evidence type="ECO:0000256" key="8">
    <source>
        <dbReference type="ARBA" id="ARBA00047899"/>
    </source>
</evidence>
<evidence type="ECO:0000256" key="6">
    <source>
        <dbReference type="ARBA" id="ARBA00022777"/>
    </source>
</evidence>
<reference evidence="13" key="1">
    <citation type="journal article" date="2019" name="bioRxiv">
        <title>The Genome of the Zebra Mussel, Dreissena polymorpha: A Resource for Invasive Species Research.</title>
        <authorList>
            <person name="McCartney M.A."/>
            <person name="Auch B."/>
            <person name="Kono T."/>
            <person name="Mallez S."/>
            <person name="Zhang Y."/>
            <person name="Obille A."/>
            <person name="Becker A."/>
            <person name="Abrahante J.E."/>
            <person name="Garbe J."/>
            <person name="Badalamenti J.P."/>
            <person name="Herman A."/>
            <person name="Mangelson H."/>
            <person name="Liachko I."/>
            <person name="Sullivan S."/>
            <person name="Sone E.D."/>
            <person name="Koren S."/>
            <person name="Silverstein K.A.T."/>
            <person name="Beckman K.B."/>
            <person name="Gohl D.M."/>
        </authorList>
    </citation>
    <scope>NUCLEOTIDE SEQUENCE</scope>
    <source>
        <strain evidence="13">Duluth1</strain>
        <tissue evidence="13">Whole animal</tissue>
    </source>
</reference>
<dbReference type="AlphaFoldDB" id="A0A9D4H637"/>
<evidence type="ECO:0000256" key="3">
    <source>
        <dbReference type="ARBA" id="ARBA00022527"/>
    </source>
</evidence>
<keyword evidence="3 11" id="KW-0723">Serine/threonine-protein kinase</keyword>
<dbReference type="Gene3D" id="1.10.510.10">
    <property type="entry name" value="Transferase(Phosphotransferase) domain 1"/>
    <property type="match status" value="1"/>
</dbReference>
<dbReference type="SMART" id="SM00220">
    <property type="entry name" value="S_TKc"/>
    <property type="match status" value="1"/>
</dbReference>
<evidence type="ECO:0000256" key="9">
    <source>
        <dbReference type="ARBA" id="ARBA00048679"/>
    </source>
</evidence>
<keyword evidence="7 10" id="KW-0067">ATP-binding</keyword>
<evidence type="ECO:0000256" key="11">
    <source>
        <dbReference type="RuleBase" id="RU000304"/>
    </source>
</evidence>
<evidence type="ECO:0000256" key="4">
    <source>
        <dbReference type="ARBA" id="ARBA00022679"/>
    </source>
</evidence>
<comment type="catalytic activity">
    <reaction evidence="8">
        <text>L-threonyl-[protein] + ATP = O-phospho-L-threonyl-[protein] + ADP + H(+)</text>
        <dbReference type="Rhea" id="RHEA:46608"/>
        <dbReference type="Rhea" id="RHEA-COMP:11060"/>
        <dbReference type="Rhea" id="RHEA-COMP:11605"/>
        <dbReference type="ChEBI" id="CHEBI:15378"/>
        <dbReference type="ChEBI" id="CHEBI:30013"/>
        <dbReference type="ChEBI" id="CHEBI:30616"/>
        <dbReference type="ChEBI" id="CHEBI:61977"/>
        <dbReference type="ChEBI" id="CHEBI:456216"/>
        <dbReference type="EC" id="2.7.11.1"/>
    </reaction>
</comment>
<evidence type="ECO:0000256" key="10">
    <source>
        <dbReference type="PROSITE-ProRule" id="PRU10141"/>
    </source>
</evidence>
<dbReference type="PROSITE" id="PS50011">
    <property type="entry name" value="PROTEIN_KINASE_DOM"/>
    <property type="match status" value="1"/>
</dbReference>
<sequence length="438" mass="49011">MASDDGGYRVAGCIGKGAFGKVLLLENSAGDQVALKVVELAGKDLKIIELTIQEVCLLATLDHAHILKFLGNERDGLTLLIYTEYCPNGDLSGYVSKHRGEKMDERRLVEWVRQIASALEYLHNLPKPVIHRDLKSLNVFLDANWDTRLGDFGVSRVIESSTDMATTQVGTMMYMAPEMFSGLPYTEKTDIFSLSILMYEMATMDNDSFENMMEQKQFIMMIFRIVHYEVPTMPTGYSAGVTDLMKMMMQADPSKRPSADEILRQKIFKTTGKPPPITDPPKVFDIEDDHDEDTYLSSDTLTLINLSIDGGTSMGGKAKPVDEKKDAGAVGGNMIVDLLSANPIMGLVTRVLDDMGKTHLVKGRSKQEKNAELLKMYCLHCMDNNEELFKKASAALTASYDEDQIEETLIRILGHERYGLCGMQLLHYKNYTFAMKNM</sequence>
<dbReference type="InterPro" id="IPR017441">
    <property type="entry name" value="Protein_kinase_ATP_BS"/>
</dbReference>
<dbReference type="GO" id="GO:0004674">
    <property type="term" value="F:protein serine/threonine kinase activity"/>
    <property type="evidence" value="ECO:0007669"/>
    <property type="project" value="UniProtKB-KW"/>
</dbReference>
<dbReference type="InterPro" id="IPR011009">
    <property type="entry name" value="Kinase-like_dom_sf"/>
</dbReference>
<organism evidence="13 14">
    <name type="scientific">Dreissena polymorpha</name>
    <name type="common">Zebra mussel</name>
    <name type="synonym">Mytilus polymorpha</name>
    <dbReference type="NCBI Taxonomy" id="45954"/>
    <lineage>
        <taxon>Eukaryota</taxon>
        <taxon>Metazoa</taxon>
        <taxon>Spiralia</taxon>
        <taxon>Lophotrochozoa</taxon>
        <taxon>Mollusca</taxon>
        <taxon>Bivalvia</taxon>
        <taxon>Autobranchia</taxon>
        <taxon>Heteroconchia</taxon>
        <taxon>Euheterodonta</taxon>
        <taxon>Imparidentia</taxon>
        <taxon>Neoheterodontei</taxon>
        <taxon>Myida</taxon>
        <taxon>Dreissenoidea</taxon>
        <taxon>Dreissenidae</taxon>
        <taxon>Dreissena</taxon>
    </lineage>
</organism>
<comment type="similarity">
    <text evidence="1">Belongs to the protein kinase superfamily. NEK Ser/Thr protein kinase family. NIMA subfamily.</text>
</comment>
<keyword evidence="6" id="KW-0418">Kinase</keyword>
<reference evidence="13" key="2">
    <citation type="submission" date="2020-11" db="EMBL/GenBank/DDBJ databases">
        <authorList>
            <person name="McCartney M.A."/>
            <person name="Auch B."/>
            <person name="Kono T."/>
            <person name="Mallez S."/>
            <person name="Becker A."/>
            <person name="Gohl D.M."/>
            <person name="Silverstein K.A.T."/>
            <person name="Koren S."/>
            <person name="Bechman K.B."/>
            <person name="Herman A."/>
            <person name="Abrahante J.E."/>
            <person name="Garbe J."/>
        </authorList>
    </citation>
    <scope>NUCLEOTIDE SEQUENCE</scope>
    <source>
        <strain evidence="13">Duluth1</strain>
        <tissue evidence="13">Whole animal</tissue>
    </source>
</reference>
<name>A0A9D4H637_DREPO</name>
<evidence type="ECO:0000256" key="1">
    <source>
        <dbReference type="ARBA" id="ARBA00010886"/>
    </source>
</evidence>
<dbReference type="Pfam" id="PF00069">
    <property type="entry name" value="Pkinase"/>
    <property type="match status" value="1"/>
</dbReference>
<feature type="domain" description="Protein kinase" evidence="12">
    <location>
        <begin position="8"/>
        <end position="268"/>
    </location>
</feature>
<evidence type="ECO:0000256" key="2">
    <source>
        <dbReference type="ARBA" id="ARBA00012513"/>
    </source>
</evidence>
<dbReference type="SUPFAM" id="SSF56112">
    <property type="entry name" value="Protein kinase-like (PK-like)"/>
    <property type="match status" value="1"/>
</dbReference>
<evidence type="ECO:0000256" key="5">
    <source>
        <dbReference type="ARBA" id="ARBA00022741"/>
    </source>
</evidence>
<feature type="binding site" evidence="10">
    <location>
        <position position="43"/>
    </location>
    <ligand>
        <name>ATP</name>
        <dbReference type="ChEBI" id="CHEBI:30616"/>
    </ligand>
</feature>
<dbReference type="GO" id="GO:0005524">
    <property type="term" value="F:ATP binding"/>
    <property type="evidence" value="ECO:0007669"/>
    <property type="project" value="UniProtKB-UniRule"/>
</dbReference>
<evidence type="ECO:0000313" key="13">
    <source>
        <dbReference type="EMBL" id="KAH3828195.1"/>
    </source>
</evidence>
<dbReference type="InterPro" id="IPR008271">
    <property type="entry name" value="Ser/Thr_kinase_AS"/>
</dbReference>
<dbReference type="Gene3D" id="3.30.200.20">
    <property type="entry name" value="Phosphorylase Kinase, domain 1"/>
    <property type="match status" value="1"/>
</dbReference>
<comment type="caution">
    <text evidence="13">The sequence shown here is derived from an EMBL/GenBank/DDBJ whole genome shotgun (WGS) entry which is preliminary data.</text>
</comment>
<protein>
    <recommendedName>
        <fullName evidence="2">non-specific serine/threonine protein kinase</fullName>
        <ecNumber evidence="2">2.7.11.1</ecNumber>
    </recommendedName>
</protein>
<dbReference type="PANTHER" id="PTHR44899:SF3">
    <property type="entry name" value="SERINE_THREONINE-PROTEIN KINASE NEK1"/>
    <property type="match status" value="1"/>
</dbReference>
<dbReference type="InterPro" id="IPR051131">
    <property type="entry name" value="NEK_Ser/Thr_kinase_NIMA"/>
</dbReference>
<dbReference type="EMBL" id="JAIWYP010000005">
    <property type="protein sequence ID" value="KAH3828195.1"/>
    <property type="molecule type" value="Genomic_DNA"/>
</dbReference>
<keyword evidence="4" id="KW-0808">Transferase</keyword>
<keyword evidence="5 10" id="KW-0547">Nucleotide-binding</keyword>
<gene>
    <name evidence="13" type="ORF">DPMN_130147</name>
</gene>
<dbReference type="PANTHER" id="PTHR44899">
    <property type="entry name" value="CAMK FAMILY PROTEIN KINASE"/>
    <property type="match status" value="1"/>
</dbReference>
<dbReference type="PROSITE" id="PS00108">
    <property type="entry name" value="PROTEIN_KINASE_ST"/>
    <property type="match status" value="1"/>
</dbReference>
<dbReference type="Proteomes" id="UP000828390">
    <property type="component" value="Unassembled WGS sequence"/>
</dbReference>
<dbReference type="OrthoDB" id="248923at2759"/>